<dbReference type="PANTHER" id="PTHR47053">
    <property type="entry name" value="MUREIN DD-ENDOPEPTIDASE MEPH-RELATED"/>
    <property type="match status" value="1"/>
</dbReference>
<dbReference type="SUPFAM" id="SSF54001">
    <property type="entry name" value="Cysteine proteinases"/>
    <property type="match status" value="1"/>
</dbReference>
<dbReference type="PANTHER" id="PTHR47053:SF1">
    <property type="entry name" value="MUREIN DD-ENDOPEPTIDASE MEPH-RELATED"/>
    <property type="match status" value="1"/>
</dbReference>
<dbReference type="EMBL" id="QWDC01000001">
    <property type="protein sequence ID" value="RFZ94953.1"/>
    <property type="molecule type" value="Genomic_DNA"/>
</dbReference>
<accession>A0A372NXV2</accession>
<evidence type="ECO:0000313" key="7">
    <source>
        <dbReference type="Proteomes" id="UP000264217"/>
    </source>
</evidence>
<dbReference type="Gene3D" id="3.90.1720.10">
    <property type="entry name" value="endopeptidase domain like (from Nostoc punctiforme)"/>
    <property type="match status" value="1"/>
</dbReference>
<evidence type="ECO:0000259" key="5">
    <source>
        <dbReference type="PROSITE" id="PS51935"/>
    </source>
</evidence>
<dbReference type="InterPro" id="IPR041382">
    <property type="entry name" value="SH3_16"/>
</dbReference>
<gene>
    <name evidence="6" type="ORF">D0C36_05340</name>
</gene>
<dbReference type="Pfam" id="PF18348">
    <property type="entry name" value="SH3_16"/>
    <property type="match status" value="1"/>
</dbReference>
<dbReference type="Pfam" id="PF00877">
    <property type="entry name" value="NLPC_P60"/>
    <property type="match status" value="1"/>
</dbReference>
<dbReference type="Gene3D" id="2.30.30.40">
    <property type="entry name" value="SH3 Domains"/>
    <property type="match status" value="1"/>
</dbReference>
<proteinExistence type="inferred from homology"/>
<dbReference type="OrthoDB" id="9813368at2"/>
<evidence type="ECO:0000256" key="2">
    <source>
        <dbReference type="ARBA" id="ARBA00022670"/>
    </source>
</evidence>
<dbReference type="PROSITE" id="PS51935">
    <property type="entry name" value="NLPC_P60"/>
    <property type="match status" value="1"/>
</dbReference>
<evidence type="ECO:0000256" key="1">
    <source>
        <dbReference type="ARBA" id="ARBA00007074"/>
    </source>
</evidence>
<dbReference type="GO" id="GO:0008234">
    <property type="term" value="F:cysteine-type peptidase activity"/>
    <property type="evidence" value="ECO:0007669"/>
    <property type="project" value="UniProtKB-KW"/>
</dbReference>
<reference evidence="6 7" key="1">
    <citation type="submission" date="2018-08" db="EMBL/GenBank/DDBJ databases">
        <title>Mucilaginibacter sp. MYSH2.</title>
        <authorList>
            <person name="Seo T."/>
        </authorList>
    </citation>
    <scope>NUCLEOTIDE SEQUENCE [LARGE SCALE GENOMIC DNA]</scope>
    <source>
        <strain evidence="6 7">MYSH2</strain>
    </source>
</reference>
<evidence type="ECO:0000256" key="4">
    <source>
        <dbReference type="ARBA" id="ARBA00022807"/>
    </source>
</evidence>
<dbReference type="GO" id="GO:0006508">
    <property type="term" value="P:proteolysis"/>
    <property type="evidence" value="ECO:0007669"/>
    <property type="project" value="UniProtKB-KW"/>
</dbReference>
<dbReference type="Proteomes" id="UP000264217">
    <property type="component" value="Unassembled WGS sequence"/>
</dbReference>
<comment type="similarity">
    <text evidence="1">Belongs to the peptidase C40 family.</text>
</comment>
<organism evidence="6 7">
    <name type="scientific">Mucilaginibacter conchicola</name>
    <dbReference type="NCBI Taxonomy" id="2303333"/>
    <lineage>
        <taxon>Bacteria</taxon>
        <taxon>Pseudomonadati</taxon>
        <taxon>Bacteroidota</taxon>
        <taxon>Sphingobacteriia</taxon>
        <taxon>Sphingobacteriales</taxon>
        <taxon>Sphingobacteriaceae</taxon>
        <taxon>Mucilaginibacter</taxon>
    </lineage>
</organism>
<keyword evidence="3 6" id="KW-0378">Hydrolase</keyword>
<dbReference type="InterPro" id="IPR000064">
    <property type="entry name" value="NLP_P60_dom"/>
</dbReference>
<feature type="domain" description="NlpC/P60" evidence="5">
    <location>
        <begin position="125"/>
        <end position="253"/>
    </location>
</feature>
<keyword evidence="2" id="KW-0645">Protease</keyword>
<evidence type="ECO:0000313" key="6">
    <source>
        <dbReference type="EMBL" id="RFZ94953.1"/>
    </source>
</evidence>
<name>A0A372NXV2_9SPHI</name>
<comment type="caution">
    <text evidence="6">The sequence shown here is derived from an EMBL/GenBank/DDBJ whole genome shotgun (WGS) entry which is preliminary data.</text>
</comment>
<sequence>MEYGICNLAVIPLRAEPSDRSEMVSQILFGEAFEILEWKEKWVQITTALDEYTGWIDRLHVNTLGHLAYKRLQQSPAPRTYRAVTQAWKIIDNSVVYLPVGSSLAFLEGTTSYIGNQRFEIIGEIGETDNLRNIAMSFLNAPYLWGGRTHWGIDCSGFTQAVFRLKGFHLKRDAWQQALEGREIESTLTSRFGDLAFFDNADGRITHVGIVLGGGEIIHASGKVKIDTLDSQGIYSEELKRYTHKLRVIKRYF</sequence>
<dbReference type="InterPro" id="IPR051202">
    <property type="entry name" value="Peptidase_C40"/>
</dbReference>
<protein>
    <submittedName>
        <fullName evidence="6">Hydrolase Nlp/P60</fullName>
    </submittedName>
</protein>
<keyword evidence="4" id="KW-0788">Thiol protease</keyword>
<dbReference type="InterPro" id="IPR038765">
    <property type="entry name" value="Papain-like_cys_pep_sf"/>
</dbReference>
<dbReference type="AlphaFoldDB" id="A0A372NXV2"/>
<keyword evidence="7" id="KW-1185">Reference proteome</keyword>
<dbReference type="RefSeq" id="WP_117390512.1">
    <property type="nucleotide sequence ID" value="NZ_QWDC01000001.1"/>
</dbReference>
<evidence type="ECO:0000256" key="3">
    <source>
        <dbReference type="ARBA" id="ARBA00022801"/>
    </source>
</evidence>